<keyword evidence="2" id="KW-1185">Reference proteome</keyword>
<proteinExistence type="predicted"/>
<accession>A0A9X9QDN2</accession>
<sequence length="315" mass="36739">MRCAYAFLLVPKPSMLHLERLVVIGVDTDYSHYGVYRPHVQGKFPDVSQEIGIAMTKYSIDIPGTYLRAYCSFDVPVNDIVENVKTNMEKITSTSHLNFNVDEKKVQECLAHIQNMPLGINDYSPINFEDLRRMNYCSAGEIFALNFRNQLSVKGAGFNSIRRESTRTKWVKFREPIEAHDIFLQEQFHGNLYVYNSNGQFTDSYFTLLVWYQGHLHRFFKNASESWFSAETRIGSEAMNAEKIQSGLLKKYRYPMNFNLLIEQIQEEYKSWHCSRILAWCSQPVIKQKKLSAENKVRQFDLKSLPIYGLYSLEI</sequence>
<protein>
    <submittedName>
        <fullName evidence="1">Bgt-51083</fullName>
    </submittedName>
</protein>
<evidence type="ECO:0000313" key="1">
    <source>
        <dbReference type="EMBL" id="VDB89329.1"/>
    </source>
</evidence>
<evidence type="ECO:0000313" key="2">
    <source>
        <dbReference type="Proteomes" id="UP000324639"/>
    </source>
</evidence>
<name>A0A9X9QDN2_BLUGR</name>
<reference evidence="1 2" key="1">
    <citation type="submission" date="2018-08" db="EMBL/GenBank/DDBJ databases">
        <authorList>
            <person name="Muller C M."/>
        </authorList>
    </citation>
    <scope>NUCLEOTIDE SEQUENCE [LARGE SCALE GENOMIC DNA]</scope>
</reference>
<organism evidence="1 2">
    <name type="scientific">Blumeria graminis f. sp. tritici</name>
    <dbReference type="NCBI Taxonomy" id="62690"/>
    <lineage>
        <taxon>Eukaryota</taxon>
        <taxon>Fungi</taxon>
        <taxon>Dikarya</taxon>
        <taxon>Ascomycota</taxon>
        <taxon>Pezizomycotina</taxon>
        <taxon>Leotiomycetes</taxon>
        <taxon>Erysiphales</taxon>
        <taxon>Erysiphaceae</taxon>
        <taxon>Blumeria</taxon>
    </lineage>
</organism>
<dbReference type="Proteomes" id="UP000324639">
    <property type="component" value="Chromosome Bgt_-07"/>
</dbReference>
<dbReference type="EMBL" id="LR026990">
    <property type="protein sequence ID" value="VDB89329.1"/>
    <property type="molecule type" value="Genomic_DNA"/>
</dbReference>
<gene>
    <name evidence="1" type="ORF">BGT96224V316_LOCUS5021</name>
</gene>
<dbReference type="AlphaFoldDB" id="A0A9X9QDN2"/>